<dbReference type="InterPro" id="IPR026444">
    <property type="entry name" value="Secre_tail"/>
</dbReference>
<dbReference type="SUPFAM" id="SSF50965">
    <property type="entry name" value="Galactose oxidase, central domain"/>
    <property type="match status" value="1"/>
</dbReference>
<dbReference type="InterPro" id="IPR032675">
    <property type="entry name" value="LRR_dom_sf"/>
</dbReference>
<dbReference type="Gene3D" id="3.80.10.10">
    <property type="entry name" value="Ribonuclease Inhibitor"/>
    <property type="match status" value="1"/>
</dbReference>
<dbReference type="Gene3D" id="2.130.10.130">
    <property type="entry name" value="Integrin alpha, N-terminal"/>
    <property type="match status" value="1"/>
</dbReference>
<keyword evidence="5" id="KW-1185">Reference proteome</keyword>
<proteinExistence type="predicted"/>
<accession>A0ABM9PQE9</accession>
<dbReference type="Proteomes" id="UP001497602">
    <property type="component" value="Unassembled WGS sequence"/>
</dbReference>
<feature type="signal peptide" evidence="2">
    <location>
        <begin position="1"/>
        <end position="19"/>
    </location>
</feature>
<sequence>MKYNYFFLLMFLIPLTIHAQWIEPKTIQDVSNSSFGNAVHYSKDGNTLAIAAKNGKGMVRIYQNISGTWTQIGNDLTGENDGDAFGTSIDLSSDGSLIAIGAIYNKGTSTDANARIGEVKVFRNINGSWQQVGEDISSYTKDSLFGYSVAISDDGNTLAIGQPNIDVNGYIRSGIVRVFNLESSSWVLKHDLDNTGPSAALGTSVDLSSDGTILVAGAPGYKIPTPDWNNYNGLVRIYSKSAVTGNWWKEKDIYGEHLEEIGAKVTINQNGTIIAIGAPYGNRGKKADGSVKVYQNKTSSWNQLGQTIHGENSEDYLGADISLSNDGTLLAIGISREQNPNKEGAVKVFQLKTNTWKQLGNTIKGSSNTDIFGSAVSLNGEGNQLAVGARGVNKVVTYKLDPSALDPIINIPDVNFKDALLDEGDINNDGEIQVSEAKLITSIYTFNQNIADITGIEYLINLESLSLHDVKIRTINLSKNTKLKHLSIVNIQSNNHLLTDIDISKNTLLNSLKIVNHQLATIDVSKNIALKTIDLSVNKLSSIDVSKNTLLTSLELNGNPINQIDLSKNKMLTKLSLSRYKFNSINLSYNIALKNLSIQNSELTTINLSKNTELSSLILTYNKLTSIDLTKNSKLKSIYLHNNRLTSIDLSDNKEITRFEINRNNLTSLNLKNGNNNLLEKYDFRQNPNLTCIQVDNKTYSDANWSHKKDATAIYSENCATASIEELDKHSFSIYPNPAKQKIEIQIKEAVKNISIYNILGKKVQQDNHKQININKLKSGIYLLKIHTTSGKVGFKKFVKE</sequence>
<dbReference type="SUPFAM" id="SSF75011">
    <property type="entry name" value="3-carboxy-cis,cis-mucoante lactonizing enzyme"/>
    <property type="match status" value="1"/>
</dbReference>
<dbReference type="PANTHER" id="PTHR36220:SF1">
    <property type="entry name" value="GAMMA TUBULIN COMPLEX COMPONENT C-TERMINAL DOMAIN-CONTAINING PROTEIN"/>
    <property type="match status" value="1"/>
</dbReference>
<protein>
    <recommendedName>
        <fullName evidence="3">Secretion system C-terminal sorting domain-containing protein</fullName>
    </recommendedName>
</protein>
<evidence type="ECO:0000259" key="3">
    <source>
        <dbReference type="Pfam" id="PF18962"/>
    </source>
</evidence>
<feature type="domain" description="Secretion system C-terminal sorting" evidence="3">
    <location>
        <begin position="734"/>
        <end position="799"/>
    </location>
</feature>
<evidence type="ECO:0000313" key="4">
    <source>
        <dbReference type="EMBL" id="CAL2107980.1"/>
    </source>
</evidence>
<evidence type="ECO:0000256" key="1">
    <source>
        <dbReference type="ARBA" id="ARBA00022729"/>
    </source>
</evidence>
<gene>
    <name evidence="4" type="ORF">T190115A13A_50222</name>
</gene>
<comment type="caution">
    <text evidence="4">The sequence shown here is derived from an EMBL/GenBank/DDBJ whole genome shotgun (WGS) entry which is preliminary data.</text>
</comment>
<dbReference type="InterPro" id="IPR013519">
    <property type="entry name" value="Int_alpha_beta-p"/>
</dbReference>
<dbReference type="InterPro" id="IPR001611">
    <property type="entry name" value="Leu-rich_rpt"/>
</dbReference>
<evidence type="ECO:0000313" key="5">
    <source>
        <dbReference type="Proteomes" id="UP001497602"/>
    </source>
</evidence>
<feature type="chain" id="PRO_5045154795" description="Secretion system C-terminal sorting domain-containing protein" evidence="2">
    <location>
        <begin position="20"/>
        <end position="801"/>
    </location>
</feature>
<dbReference type="PROSITE" id="PS51450">
    <property type="entry name" value="LRR"/>
    <property type="match status" value="1"/>
</dbReference>
<dbReference type="EMBL" id="CAXJRC010000042">
    <property type="protein sequence ID" value="CAL2107980.1"/>
    <property type="molecule type" value="Genomic_DNA"/>
</dbReference>
<organism evidence="4 5">
    <name type="scientific">Tenacibaculum vairaonense</name>
    <dbReference type="NCBI Taxonomy" id="3137860"/>
    <lineage>
        <taxon>Bacteria</taxon>
        <taxon>Pseudomonadati</taxon>
        <taxon>Bacteroidota</taxon>
        <taxon>Flavobacteriia</taxon>
        <taxon>Flavobacteriales</taxon>
        <taxon>Flavobacteriaceae</taxon>
        <taxon>Tenacibaculum</taxon>
    </lineage>
</organism>
<dbReference type="InterPro" id="IPR011043">
    <property type="entry name" value="Gal_Oxase/kelch_b-propeller"/>
</dbReference>
<name>A0ABM9PQE9_9FLAO</name>
<dbReference type="PANTHER" id="PTHR36220">
    <property type="entry name" value="UNNAMED PRODUCT"/>
    <property type="match status" value="1"/>
</dbReference>
<keyword evidence="1 2" id="KW-0732">Signal</keyword>
<reference evidence="4 5" key="1">
    <citation type="submission" date="2024-05" db="EMBL/GenBank/DDBJ databases">
        <authorList>
            <person name="Duchaud E."/>
        </authorList>
    </citation>
    <scope>NUCLEOTIDE SEQUENCE [LARGE SCALE GENOMIC DNA]</scope>
    <source>
        <strain evidence="4">Ena-SAMPLE-TAB-13-05-2024-13:56:06:370-140305</strain>
    </source>
</reference>
<dbReference type="RefSeq" id="WP_348739556.1">
    <property type="nucleotide sequence ID" value="NZ_CAXJRC010000042.1"/>
</dbReference>
<evidence type="ECO:0000256" key="2">
    <source>
        <dbReference type="SAM" id="SignalP"/>
    </source>
</evidence>
<dbReference type="PROSITE" id="PS51470">
    <property type="entry name" value="FG_GAP"/>
    <property type="match status" value="1"/>
</dbReference>
<dbReference type="NCBIfam" id="TIGR04183">
    <property type="entry name" value="Por_Secre_tail"/>
    <property type="match status" value="1"/>
</dbReference>
<dbReference type="SUPFAM" id="SSF52058">
    <property type="entry name" value="L domain-like"/>
    <property type="match status" value="1"/>
</dbReference>
<dbReference type="InterPro" id="IPR028994">
    <property type="entry name" value="Integrin_alpha_N"/>
</dbReference>
<dbReference type="Pfam" id="PF18962">
    <property type="entry name" value="Por_Secre_tail"/>
    <property type="match status" value="1"/>
</dbReference>